<dbReference type="InterPro" id="IPR003382">
    <property type="entry name" value="Flavoprotein"/>
</dbReference>
<name>A0A1I1HBU2_9CLOT</name>
<reference evidence="2 3" key="1">
    <citation type="submission" date="2016-10" db="EMBL/GenBank/DDBJ databases">
        <authorList>
            <person name="de Groot N.N."/>
        </authorList>
    </citation>
    <scope>NUCLEOTIDE SEQUENCE [LARGE SCALE GENOMIC DNA]</scope>
    <source>
        <strain evidence="2 3">DSM 12992</strain>
    </source>
</reference>
<keyword evidence="3" id="KW-1185">Reference proteome</keyword>
<dbReference type="Gene3D" id="3.40.50.1950">
    <property type="entry name" value="Flavin prenyltransferase-like"/>
    <property type="match status" value="1"/>
</dbReference>
<dbReference type="Pfam" id="PF02441">
    <property type="entry name" value="Flavoprotein"/>
    <property type="match status" value="1"/>
</dbReference>
<protein>
    <submittedName>
        <fullName evidence="2">Flavoprotein</fullName>
    </submittedName>
</protein>
<dbReference type="SUPFAM" id="SSF52507">
    <property type="entry name" value="Homo-oligomeric flavin-containing Cys decarboxylases, HFCD"/>
    <property type="match status" value="1"/>
</dbReference>
<dbReference type="Proteomes" id="UP000199263">
    <property type="component" value="Unassembled WGS sequence"/>
</dbReference>
<dbReference type="GO" id="GO:0003824">
    <property type="term" value="F:catalytic activity"/>
    <property type="evidence" value="ECO:0007669"/>
    <property type="project" value="InterPro"/>
</dbReference>
<dbReference type="EMBL" id="FOMG01000001">
    <property type="protein sequence ID" value="SFC18600.1"/>
    <property type="molecule type" value="Genomic_DNA"/>
</dbReference>
<dbReference type="STRING" id="119641.SAMN05421842_101168"/>
<dbReference type="RefSeq" id="WP_090087783.1">
    <property type="nucleotide sequence ID" value="NZ_FOMG01000001.1"/>
</dbReference>
<dbReference type="InterPro" id="IPR036551">
    <property type="entry name" value="Flavin_trans-like"/>
</dbReference>
<feature type="domain" description="Flavoprotein" evidence="1">
    <location>
        <begin position="28"/>
        <end position="151"/>
    </location>
</feature>
<evidence type="ECO:0000313" key="2">
    <source>
        <dbReference type="EMBL" id="SFC18600.1"/>
    </source>
</evidence>
<dbReference type="OrthoDB" id="3732621at2"/>
<proteinExistence type="predicted"/>
<accession>A0A1I1HBU2</accession>
<sequence length="284" mass="31770">MNLDELVQAVLKEVMAKIDNQIINKSDKKVAVIFTGTTIGLEESIMQIRELKNHGVNMTAVLSQAALNVIDMNVINDIFNLEDIYIDGKCQDNKVIYNEEFDLIICANLSINSIAKIATGISDTLPTAFISKCIINGTKIIVSKNAADLDNLKKSDNSYKKIPIAYINMIKGYLDKLESYGIKLINSIDLFDYAMQDNSEENESIKIKDRIVPKINNENNMASEINSIQTEEISSEYELNKKIISKEDIALNSENKKIVVPSYSIITALARDLADEIGIQIIKR</sequence>
<organism evidence="2 3">
    <name type="scientific">Clostridium uliginosum</name>
    <dbReference type="NCBI Taxonomy" id="119641"/>
    <lineage>
        <taxon>Bacteria</taxon>
        <taxon>Bacillati</taxon>
        <taxon>Bacillota</taxon>
        <taxon>Clostridia</taxon>
        <taxon>Eubacteriales</taxon>
        <taxon>Clostridiaceae</taxon>
        <taxon>Clostridium</taxon>
    </lineage>
</organism>
<evidence type="ECO:0000259" key="1">
    <source>
        <dbReference type="Pfam" id="PF02441"/>
    </source>
</evidence>
<evidence type="ECO:0000313" key="3">
    <source>
        <dbReference type="Proteomes" id="UP000199263"/>
    </source>
</evidence>
<dbReference type="AlphaFoldDB" id="A0A1I1HBU2"/>
<gene>
    <name evidence="2" type="ORF">SAMN05421842_101168</name>
</gene>